<organism evidence="2 3">
    <name type="scientific">Saccharospirillum salsuginis</name>
    <dbReference type="NCBI Taxonomy" id="418750"/>
    <lineage>
        <taxon>Bacteria</taxon>
        <taxon>Pseudomonadati</taxon>
        <taxon>Pseudomonadota</taxon>
        <taxon>Gammaproteobacteria</taxon>
        <taxon>Oceanospirillales</taxon>
        <taxon>Saccharospirillaceae</taxon>
        <taxon>Saccharospirillum</taxon>
    </lineage>
</organism>
<proteinExistence type="predicted"/>
<dbReference type="AlphaFoldDB" id="A0A918NBB3"/>
<keyword evidence="3" id="KW-1185">Reference proteome</keyword>
<evidence type="ECO:0000313" key="2">
    <source>
        <dbReference type="EMBL" id="GGX59891.1"/>
    </source>
</evidence>
<reference evidence="2" key="1">
    <citation type="journal article" date="2014" name="Int. J. Syst. Evol. Microbiol.">
        <title>Complete genome sequence of Corynebacterium casei LMG S-19264T (=DSM 44701T), isolated from a smear-ripened cheese.</title>
        <authorList>
            <consortium name="US DOE Joint Genome Institute (JGI-PGF)"/>
            <person name="Walter F."/>
            <person name="Albersmeier A."/>
            <person name="Kalinowski J."/>
            <person name="Ruckert C."/>
        </authorList>
    </citation>
    <scope>NUCLEOTIDE SEQUENCE</scope>
    <source>
        <strain evidence="2">KCTC 22169</strain>
    </source>
</reference>
<dbReference type="Proteomes" id="UP000626148">
    <property type="component" value="Unassembled WGS sequence"/>
</dbReference>
<sequence length="62" mass="6478">MGCGGWLGGRCSFWIDCVEIPSPSGRGLGRGSKKKTDPKAGQTGEALPMSLYDNKYTKAAAA</sequence>
<reference evidence="2" key="2">
    <citation type="submission" date="2020-09" db="EMBL/GenBank/DDBJ databases">
        <authorList>
            <person name="Sun Q."/>
            <person name="Kim S."/>
        </authorList>
    </citation>
    <scope>NUCLEOTIDE SEQUENCE</scope>
    <source>
        <strain evidence="2">KCTC 22169</strain>
    </source>
</reference>
<name>A0A918NBB3_9GAMM</name>
<gene>
    <name evidence="2" type="ORF">GCM10007392_29850</name>
</gene>
<dbReference type="EMBL" id="BMXR01000007">
    <property type="protein sequence ID" value="GGX59891.1"/>
    <property type="molecule type" value="Genomic_DNA"/>
</dbReference>
<evidence type="ECO:0000313" key="3">
    <source>
        <dbReference type="Proteomes" id="UP000626148"/>
    </source>
</evidence>
<protein>
    <submittedName>
        <fullName evidence="2">Uncharacterized protein</fullName>
    </submittedName>
</protein>
<comment type="caution">
    <text evidence="2">The sequence shown here is derived from an EMBL/GenBank/DDBJ whole genome shotgun (WGS) entry which is preliminary data.</text>
</comment>
<accession>A0A918NBB3</accession>
<evidence type="ECO:0000256" key="1">
    <source>
        <dbReference type="SAM" id="MobiDB-lite"/>
    </source>
</evidence>
<feature type="region of interest" description="Disordered" evidence="1">
    <location>
        <begin position="22"/>
        <end position="47"/>
    </location>
</feature>